<feature type="domain" description="PiggyBac transposable element-derived protein" evidence="2">
    <location>
        <begin position="70"/>
        <end position="428"/>
    </location>
</feature>
<organism evidence="3 4">
    <name type="scientific">Sphaeramia orbicularis</name>
    <name type="common">orbiculate cardinalfish</name>
    <dbReference type="NCBI Taxonomy" id="375764"/>
    <lineage>
        <taxon>Eukaryota</taxon>
        <taxon>Metazoa</taxon>
        <taxon>Chordata</taxon>
        <taxon>Craniata</taxon>
        <taxon>Vertebrata</taxon>
        <taxon>Euteleostomi</taxon>
        <taxon>Actinopterygii</taxon>
        <taxon>Neopterygii</taxon>
        <taxon>Teleostei</taxon>
        <taxon>Neoteleostei</taxon>
        <taxon>Acanthomorphata</taxon>
        <taxon>Gobiaria</taxon>
        <taxon>Kurtiformes</taxon>
        <taxon>Apogonoidei</taxon>
        <taxon>Apogonidae</taxon>
        <taxon>Apogoninae</taxon>
        <taxon>Sphaeramia</taxon>
    </lineage>
</organism>
<feature type="compositionally biased region" description="Acidic residues" evidence="1">
    <location>
        <begin position="31"/>
        <end position="45"/>
    </location>
</feature>
<sequence length="531" mass="61459">MSSDDDSDFDSQSSDYDSNDSSSNSSSGSSSEEDAGEWETIEVPEQDPPHHPYVFTEHPGPVNPPPRDSSPIVYFMMFCTLDLLQRFVDQTNRYAEQYPASHNLRPRSRAHQWIPTTVTEMKGFIALILNMGIVQLPSIFMYWSTEASIQQTFFRRMFRRNRFQLLLKFFHLEDNRNIYPRGHPNYNPITKYQYLVSFANRKFMEHYLPREYLAIDESMIGSRGRFCYRQFMPNKRHARFVVKLWLLVESASKYCMQFFVYRGRRYDPAPPEGQGYDVVIRLLRVSNLLNRSYHVVVDSFFCSHRLASALFAFGTYLTGTIRKNRDIPAAAKVAKPPVGRSTYWRNGQSLLVAFREKASKVVRVLSTCAEARNVNNKPMVTADIYNPHMCGVDVHDQQLYVYHDERKTVKVWKKATFNILSHMLLNAYQIYIQNTDDPNPLCRRRFNSSVIEALAADHLRAQVVHENAEPLRDGRAAENVQAGVRLLPDRKGKECVVCSHKNGNGRKRSRTVCVVCERGVHVSCEKRHTHN</sequence>
<name>A0A672Z382_9TELE</name>
<dbReference type="Proteomes" id="UP000472271">
    <property type="component" value="Chromosome 6"/>
</dbReference>
<dbReference type="InParanoid" id="A0A672Z382"/>
<accession>A0A672Z382</accession>
<dbReference type="Ensembl" id="ENSSORT00005011596.1">
    <property type="protein sequence ID" value="ENSSORP00005011218.1"/>
    <property type="gene ID" value="ENSSORG00005006029.1"/>
</dbReference>
<feature type="region of interest" description="Disordered" evidence="1">
    <location>
        <begin position="1"/>
        <end position="63"/>
    </location>
</feature>
<evidence type="ECO:0000259" key="2">
    <source>
        <dbReference type="Pfam" id="PF13843"/>
    </source>
</evidence>
<reference evidence="3" key="1">
    <citation type="submission" date="2019-06" db="EMBL/GenBank/DDBJ databases">
        <authorList>
            <consortium name="Wellcome Sanger Institute Data Sharing"/>
        </authorList>
    </citation>
    <scope>NUCLEOTIDE SEQUENCE [LARGE SCALE GENOMIC DNA]</scope>
</reference>
<dbReference type="AlphaFoldDB" id="A0A672Z382"/>
<feature type="compositionally biased region" description="Low complexity" evidence="1">
    <location>
        <begin position="10"/>
        <end position="30"/>
    </location>
</feature>
<evidence type="ECO:0000313" key="4">
    <source>
        <dbReference type="Proteomes" id="UP000472271"/>
    </source>
</evidence>
<reference evidence="3" key="2">
    <citation type="submission" date="2025-08" db="UniProtKB">
        <authorList>
            <consortium name="Ensembl"/>
        </authorList>
    </citation>
    <scope>IDENTIFICATION</scope>
</reference>
<evidence type="ECO:0000256" key="1">
    <source>
        <dbReference type="SAM" id="MobiDB-lite"/>
    </source>
</evidence>
<keyword evidence="4" id="KW-1185">Reference proteome</keyword>
<protein>
    <recommendedName>
        <fullName evidence="2">PiggyBac transposable element-derived protein domain-containing protein</fullName>
    </recommendedName>
</protein>
<dbReference type="PANTHER" id="PTHR46599">
    <property type="entry name" value="PIGGYBAC TRANSPOSABLE ELEMENT-DERIVED PROTEIN 4"/>
    <property type="match status" value="1"/>
</dbReference>
<dbReference type="Pfam" id="PF13843">
    <property type="entry name" value="DDE_Tnp_1_7"/>
    <property type="match status" value="1"/>
</dbReference>
<reference evidence="3" key="3">
    <citation type="submission" date="2025-09" db="UniProtKB">
        <authorList>
            <consortium name="Ensembl"/>
        </authorList>
    </citation>
    <scope>IDENTIFICATION</scope>
</reference>
<proteinExistence type="predicted"/>
<dbReference type="PANTHER" id="PTHR46599:SF3">
    <property type="entry name" value="PIGGYBAC TRANSPOSABLE ELEMENT-DERIVED PROTEIN 4"/>
    <property type="match status" value="1"/>
</dbReference>
<dbReference type="InterPro" id="IPR029526">
    <property type="entry name" value="PGBD"/>
</dbReference>
<evidence type="ECO:0000313" key="3">
    <source>
        <dbReference type="Ensembl" id="ENSSORP00005011218.1"/>
    </source>
</evidence>